<sequence length="81" mass="8745">MGNVLPLPTELVLQTLRELDVSSLVSLIVSTIGDYDQMEKAAHICRLMVTSVRQVAYGCKYVRGVMETAETIGYAVLLGGG</sequence>
<proteinExistence type="predicted"/>
<comment type="caution">
    <text evidence="1">The sequence shown here is derived from an EMBL/GenBank/DDBJ whole genome shotgun (WGS) entry which is preliminary data.</text>
</comment>
<organism evidence="1 2">
    <name type="scientific">Golovinomyces cichoracearum</name>
    <dbReference type="NCBI Taxonomy" id="62708"/>
    <lineage>
        <taxon>Eukaryota</taxon>
        <taxon>Fungi</taxon>
        <taxon>Dikarya</taxon>
        <taxon>Ascomycota</taxon>
        <taxon>Pezizomycotina</taxon>
        <taxon>Leotiomycetes</taxon>
        <taxon>Erysiphales</taxon>
        <taxon>Erysiphaceae</taxon>
        <taxon>Golovinomyces</taxon>
    </lineage>
</organism>
<evidence type="ECO:0000313" key="2">
    <source>
        <dbReference type="Proteomes" id="UP000285405"/>
    </source>
</evidence>
<evidence type="ECO:0000313" key="1">
    <source>
        <dbReference type="EMBL" id="RKF57992.1"/>
    </source>
</evidence>
<accession>A0A420HKP1</accession>
<dbReference type="AlphaFoldDB" id="A0A420HKP1"/>
<gene>
    <name evidence="1" type="ORF">GcC1_185040</name>
</gene>
<name>A0A420HKP1_9PEZI</name>
<reference evidence="1 2" key="1">
    <citation type="journal article" date="2018" name="BMC Genomics">
        <title>Comparative genome analyses reveal sequence features reflecting distinct modes of host-adaptation between dicot and monocot powdery mildew.</title>
        <authorList>
            <person name="Wu Y."/>
            <person name="Ma X."/>
            <person name="Pan Z."/>
            <person name="Kale S.D."/>
            <person name="Song Y."/>
            <person name="King H."/>
            <person name="Zhang Q."/>
            <person name="Presley C."/>
            <person name="Deng X."/>
            <person name="Wei C.I."/>
            <person name="Xiao S."/>
        </authorList>
    </citation>
    <scope>NUCLEOTIDE SEQUENCE [LARGE SCALE GENOMIC DNA]</scope>
    <source>
        <strain evidence="1">UCSC1</strain>
    </source>
</reference>
<dbReference type="EMBL" id="MCBR01018585">
    <property type="protein sequence ID" value="RKF57992.1"/>
    <property type="molecule type" value="Genomic_DNA"/>
</dbReference>
<protein>
    <submittedName>
        <fullName evidence="1">Uncharacterized protein</fullName>
    </submittedName>
</protein>
<dbReference type="Proteomes" id="UP000285405">
    <property type="component" value="Unassembled WGS sequence"/>
</dbReference>